<keyword evidence="4 12" id="KW-0547">Nucleotide-binding</keyword>
<dbReference type="RefSeq" id="WP_094941841.1">
    <property type="nucleotide sequence ID" value="NZ_NOKQ01000141.1"/>
</dbReference>
<dbReference type="Gene3D" id="1.10.860.10">
    <property type="entry name" value="DNAb Helicase, Chain A"/>
    <property type="match status" value="1"/>
</dbReference>
<evidence type="ECO:0000256" key="10">
    <source>
        <dbReference type="ARBA" id="ARBA00048954"/>
    </source>
</evidence>
<proteinExistence type="inferred from homology"/>
<evidence type="ECO:0000256" key="8">
    <source>
        <dbReference type="ARBA" id="ARBA00023125"/>
    </source>
</evidence>
<dbReference type="SUPFAM" id="SSF52540">
    <property type="entry name" value="P-loop containing nucleoside triphosphate hydrolases"/>
    <property type="match status" value="1"/>
</dbReference>
<comment type="catalytic activity">
    <reaction evidence="10 12">
        <text>ATP + H2O = ADP + phosphate + H(+)</text>
        <dbReference type="Rhea" id="RHEA:13065"/>
        <dbReference type="ChEBI" id="CHEBI:15377"/>
        <dbReference type="ChEBI" id="CHEBI:15378"/>
        <dbReference type="ChEBI" id="CHEBI:30616"/>
        <dbReference type="ChEBI" id="CHEBI:43474"/>
        <dbReference type="ChEBI" id="CHEBI:456216"/>
        <dbReference type="EC" id="5.6.2.3"/>
    </reaction>
</comment>
<keyword evidence="5 12" id="KW-0378">Hydrolase</keyword>
<evidence type="ECO:0000256" key="5">
    <source>
        <dbReference type="ARBA" id="ARBA00022801"/>
    </source>
</evidence>
<comment type="similarity">
    <text evidence="1 12">Belongs to the helicase family. DnaB subfamily.</text>
</comment>
<accession>A0A264W5Y0</accession>
<dbReference type="InterPro" id="IPR016136">
    <property type="entry name" value="DNA_helicase_N/primase_C"/>
</dbReference>
<dbReference type="GO" id="GO:0042802">
    <property type="term" value="F:identical protein binding"/>
    <property type="evidence" value="ECO:0007669"/>
    <property type="project" value="UniProtKB-ARBA"/>
</dbReference>
<dbReference type="Proteomes" id="UP000217065">
    <property type="component" value="Unassembled WGS sequence"/>
</dbReference>
<dbReference type="GO" id="GO:0043139">
    <property type="term" value="F:5'-3' DNA helicase activity"/>
    <property type="evidence" value="ECO:0007669"/>
    <property type="project" value="UniProtKB-EC"/>
</dbReference>
<dbReference type="NCBIfam" id="TIGR00665">
    <property type="entry name" value="DnaB"/>
    <property type="match status" value="1"/>
</dbReference>
<dbReference type="FunFam" id="1.10.860.10:FF:000001">
    <property type="entry name" value="Replicative DNA helicase"/>
    <property type="match status" value="1"/>
</dbReference>
<evidence type="ECO:0000256" key="6">
    <source>
        <dbReference type="ARBA" id="ARBA00022806"/>
    </source>
</evidence>
<dbReference type="InterPro" id="IPR007693">
    <property type="entry name" value="DNA_helicase_DnaB-like_N"/>
</dbReference>
<gene>
    <name evidence="14" type="ORF">CF394_03230</name>
</gene>
<dbReference type="GO" id="GO:0003677">
    <property type="term" value="F:DNA binding"/>
    <property type="evidence" value="ECO:0007669"/>
    <property type="project" value="UniProtKB-UniRule"/>
</dbReference>
<evidence type="ECO:0000256" key="3">
    <source>
        <dbReference type="ARBA" id="ARBA00022705"/>
    </source>
</evidence>
<keyword evidence="15" id="KW-1185">Reference proteome</keyword>
<keyword evidence="6 12" id="KW-0347">Helicase</keyword>
<dbReference type="SUPFAM" id="SSF48024">
    <property type="entry name" value="N-terminal domain of DnaB helicase"/>
    <property type="match status" value="1"/>
</dbReference>
<evidence type="ECO:0000313" key="14">
    <source>
        <dbReference type="EMBL" id="OZS78979.1"/>
    </source>
</evidence>
<reference evidence="14 15" key="1">
    <citation type="submission" date="2017-07" db="EMBL/GenBank/DDBJ databases">
        <title>Tetzosporium hominis gen.nov. sp.nov.</title>
        <authorList>
            <person name="Tetz G."/>
            <person name="Tetz V."/>
        </authorList>
    </citation>
    <scope>NUCLEOTIDE SEQUENCE [LARGE SCALE GENOMIC DNA]</scope>
    <source>
        <strain evidence="14 15">VT-49</strain>
    </source>
</reference>
<dbReference type="InterPro" id="IPR007694">
    <property type="entry name" value="DNA_helicase_DnaB-like_C"/>
</dbReference>
<dbReference type="InterPro" id="IPR027417">
    <property type="entry name" value="P-loop_NTPase"/>
</dbReference>
<evidence type="ECO:0000256" key="2">
    <source>
        <dbReference type="ARBA" id="ARBA00022515"/>
    </source>
</evidence>
<comment type="caution">
    <text evidence="14">The sequence shown here is derived from an EMBL/GenBank/DDBJ whole genome shotgun (WGS) entry which is preliminary data.</text>
</comment>
<keyword evidence="8 12" id="KW-0238">DNA-binding</keyword>
<sequence>MSEPFMDRVPPHNHEAEQSVIGAIFLEPQALITAAEVLVPEDFYRTAHQRIFHTMIRLSDQGKAIDVVTVTEELSAKKELEDVGGIAYLSELANAVPTAANIVYYARIVEEKALLRRLIRVATSIVEDGFTREDEVAAVLSEAEKKMMDVSSRKNAGDFKNIKDVLVETYDNIEQLHSRKGDITGVPTGFRDLDRITAGFQRNDLIIVAARPSVGKTAFALNVAQNVATKTDENVAIFSLEMGAEQLVMRMLCAEGNIDAQVLRTGALTNEDWKKLTMAMGSLSNAGIFIDDTPGIRVTEIRAKCRRLKQEYGLGMILIDYLQLIQGSGGKGENRQQEVSEISRSLKALARELQVPVIALSQLSRGVEQRQDKRPMMSDLRESGSIEQDADIVSFLYREDYYDKETENQNMIEIIIAKQRNGPTGTVTLAFVKEFNKFVNIDWSQHSAPPAS</sequence>
<dbReference type="PROSITE" id="PS51199">
    <property type="entry name" value="SF4_HELICASE"/>
    <property type="match status" value="1"/>
</dbReference>
<dbReference type="EC" id="5.6.2.3" evidence="11 12"/>
<dbReference type="Pfam" id="PF00772">
    <property type="entry name" value="DnaB"/>
    <property type="match status" value="1"/>
</dbReference>
<dbReference type="NCBIfam" id="NF004384">
    <property type="entry name" value="PRK05748.1"/>
    <property type="match status" value="1"/>
</dbReference>
<keyword evidence="3 12" id="KW-0235">DNA replication</keyword>
<comment type="function">
    <text evidence="12">The main replicative DNA helicase, it participates in initiation and elongation during chromosome replication. Travels ahead of the DNA replisome, separating dsDNA into templates for DNA synthesis. A processive ATP-dependent 5'-3' DNA helicase it has DNA-dependent ATPase activity.</text>
</comment>
<dbReference type="GO" id="GO:0005524">
    <property type="term" value="F:ATP binding"/>
    <property type="evidence" value="ECO:0007669"/>
    <property type="project" value="UniProtKB-UniRule"/>
</dbReference>
<name>A0A264W5Y0_9BACL</name>
<dbReference type="PANTHER" id="PTHR30153:SF2">
    <property type="entry name" value="REPLICATIVE DNA HELICASE"/>
    <property type="match status" value="1"/>
</dbReference>
<dbReference type="GO" id="GO:0016887">
    <property type="term" value="F:ATP hydrolysis activity"/>
    <property type="evidence" value="ECO:0007669"/>
    <property type="project" value="RHEA"/>
</dbReference>
<feature type="domain" description="SF4 helicase" evidence="13">
    <location>
        <begin position="179"/>
        <end position="445"/>
    </location>
</feature>
<evidence type="ECO:0000259" key="13">
    <source>
        <dbReference type="PROSITE" id="PS51199"/>
    </source>
</evidence>
<dbReference type="EMBL" id="NOKQ01000141">
    <property type="protein sequence ID" value="OZS78979.1"/>
    <property type="molecule type" value="Genomic_DNA"/>
</dbReference>
<protein>
    <recommendedName>
        <fullName evidence="11 12">Replicative DNA helicase</fullName>
        <ecNumber evidence="11 12">5.6.2.3</ecNumber>
    </recommendedName>
</protein>
<dbReference type="GO" id="GO:0005829">
    <property type="term" value="C:cytosol"/>
    <property type="evidence" value="ECO:0007669"/>
    <property type="project" value="TreeGrafter"/>
</dbReference>
<dbReference type="FunFam" id="3.40.50.300:FF:000076">
    <property type="entry name" value="Replicative DNA helicase"/>
    <property type="match status" value="1"/>
</dbReference>
<dbReference type="GO" id="GO:1990077">
    <property type="term" value="C:primosome complex"/>
    <property type="evidence" value="ECO:0007669"/>
    <property type="project" value="UniProtKB-UniRule"/>
</dbReference>
<evidence type="ECO:0000313" key="15">
    <source>
        <dbReference type="Proteomes" id="UP000217065"/>
    </source>
</evidence>
<dbReference type="GO" id="GO:0006269">
    <property type="term" value="P:DNA replication, synthesis of primer"/>
    <property type="evidence" value="ECO:0007669"/>
    <property type="project" value="UniProtKB-UniRule"/>
</dbReference>
<evidence type="ECO:0000256" key="4">
    <source>
        <dbReference type="ARBA" id="ARBA00022741"/>
    </source>
</evidence>
<keyword evidence="7 12" id="KW-0067">ATP-binding</keyword>
<keyword evidence="2 12" id="KW-0639">Primosome</keyword>
<dbReference type="Pfam" id="PF03796">
    <property type="entry name" value="DnaB_C"/>
    <property type="match status" value="1"/>
</dbReference>
<dbReference type="Gene3D" id="3.40.50.300">
    <property type="entry name" value="P-loop containing nucleotide triphosphate hydrolases"/>
    <property type="match status" value="1"/>
</dbReference>
<dbReference type="OrthoDB" id="9773982at2"/>
<dbReference type="PANTHER" id="PTHR30153">
    <property type="entry name" value="REPLICATIVE DNA HELICASE DNAB"/>
    <property type="match status" value="1"/>
</dbReference>
<evidence type="ECO:0000256" key="7">
    <source>
        <dbReference type="ARBA" id="ARBA00022840"/>
    </source>
</evidence>
<keyword evidence="9" id="KW-0413">Isomerase</keyword>
<dbReference type="CDD" id="cd00984">
    <property type="entry name" value="DnaB_C"/>
    <property type="match status" value="1"/>
</dbReference>
<dbReference type="InterPro" id="IPR007692">
    <property type="entry name" value="DNA_helicase_DnaB"/>
</dbReference>
<evidence type="ECO:0000256" key="9">
    <source>
        <dbReference type="ARBA" id="ARBA00023235"/>
    </source>
</evidence>
<organism evidence="14 15">
    <name type="scientific">Tetzosporium hominis</name>
    <dbReference type="NCBI Taxonomy" id="2020506"/>
    <lineage>
        <taxon>Bacteria</taxon>
        <taxon>Bacillati</taxon>
        <taxon>Bacillota</taxon>
        <taxon>Bacilli</taxon>
        <taxon>Bacillales</taxon>
        <taxon>Caryophanaceae</taxon>
        <taxon>Tetzosporium</taxon>
    </lineage>
</organism>
<evidence type="ECO:0000256" key="1">
    <source>
        <dbReference type="ARBA" id="ARBA00008428"/>
    </source>
</evidence>
<dbReference type="AlphaFoldDB" id="A0A264W5Y0"/>
<evidence type="ECO:0000256" key="12">
    <source>
        <dbReference type="RuleBase" id="RU362085"/>
    </source>
</evidence>
<evidence type="ECO:0000256" key="11">
    <source>
        <dbReference type="NCBIfam" id="TIGR00665"/>
    </source>
</evidence>
<dbReference type="InterPro" id="IPR036185">
    <property type="entry name" value="DNA_heli_DnaB-like_N_sf"/>
</dbReference>